<accession>A0A7E6EMQ6</accession>
<feature type="compositionally biased region" description="Polar residues" evidence="1">
    <location>
        <begin position="695"/>
        <end position="709"/>
    </location>
</feature>
<evidence type="ECO:0000256" key="1">
    <source>
        <dbReference type="SAM" id="MobiDB-lite"/>
    </source>
</evidence>
<feature type="compositionally biased region" description="Polar residues" evidence="1">
    <location>
        <begin position="483"/>
        <end position="498"/>
    </location>
</feature>
<feature type="region of interest" description="Disordered" evidence="1">
    <location>
        <begin position="206"/>
        <end position="228"/>
    </location>
</feature>
<evidence type="ECO:0000313" key="2">
    <source>
        <dbReference type="Proteomes" id="UP000515154"/>
    </source>
</evidence>
<feature type="region of interest" description="Disordered" evidence="1">
    <location>
        <begin position="105"/>
        <end position="142"/>
    </location>
</feature>
<dbReference type="KEGG" id="osn:115226587"/>
<feature type="compositionally biased region" description="Polar residues" evidence="1">
    <location>
        <begin position="531"/>
        <end position="541"/>
    </location>
</feature>
<feature type="compositionally biased region" description="Basic and acidic residues" evidence="1">
    <location>
        <begin position="514"/>
        <end position="525"/>
    </location>
</feature>
<feature type="compositionally biased region" description="Polar residues" evidence="1">
    <location>
        <begin position="720"/>
        <end position="734"/>
    </location>
</feature>
<reference evidence="3" key="1">
    <citation type="submission" date="2025-08" db="UniProtKB">
        <authorList>
            <consortium name="RefSeq"/>
        </authorList>
    </citation>
    <scope>IDENTIFICATION</scope>
</reference>
<gene>
    <name evidence="3" type="primary">LOC115226587</name>
</gene>
<evidence type="ECO:0000313" key="3">
    <source>
        <dbReference type="RefSeq" id="XP_036356245.1"/>
    </source>
</evidence>
<feature type="compositionally biased region" description="Basic and acidic residues" evidence="1">
    <location>
        <begin position="284"/>
        <end position="295"/>
    </location>
</feature>
<feature type="region of interest" description="Disordered" evidence="1">
    <location>
        <begin position="482"/>
        <end position="561"/>
    </location>
</feature>
<feature type="region of interest" description="Disordered" evidence="1">
    <location>
        <begin position="21"/>
        <end position="47"/>
    </location>
</feature>
<feature type="compositionally biased region" description="Basic and acidic residues" evidence="1">
    <location>
        <begin position="120"/>
        <end position="132"/>
    </location>
</feature>
<feature type="region of interest" description="Disordered" evidence="1">
    <location>
        <begin position="695"/>
        <end position="763"/>
    </location>
</feature>
<dbReference type="RefSeq" id="XP_036356245.1">
    <property type="nucleotide sequence ID" value="XM_036500352.1"/>
</dbReference>
<protein>
    <submittedName>
        <fullName evidence="3">Signal transducer and activator of transcription B-like</fullName>
    </submittedName>
</protein>
<name>A0A7E6EMQ6_9MOLL</name>
<feature type="compositionally biased region" description="Low complexity" evidence="1">
    <location>
        <begin position="710"/>
        <end position="719"/>
    </location>
</feature>
<sequence length="842" mass="94874">MSLKDWAEKHLKLISEFITPPVTPVKSNSRNNCESSNDDNDSEKIENRLPLSQWAEKHVKLISEGKSDIASSRNIPVDTVNNVQFENNTSKTLNVSEWAERHARRVSSMASNSPIASEPDVERKTIEGRKQEQQSIQNKLSVSEWAERHARRVSSMVSNSPIASEPDVERKRMEKRKQEHQCIQNKLSVSEWAERHARKISSMTSNVTTNPILDSPQNNDESKKKYKPTSTVKIAESNISIKNWAEKHVNIISEMNSNLNSGSRRNSFQINSLSGENTFNSSKVSEDHPKIEHKNRSLASDTQTPFADNRILNMNLQISSPNDAHSPNHQGNVSKEDKLELQKYEENQIDTHSIGDLPEETEDCESNTSKSTETRAMDKVDIKFKDVIDETDKNELIIQDKQTYVIDSDNKEMENVNDSELNPDVHNKKEGIEFMEAKSPRQKLQDASTDCSEICEVDEIPHLSNTDLNRWAERHFEKILGAHTQSDSQKQISSQVQQDIFEGDKRRNRKAHLDKKSNEHRRSEIISESSQAETIQNIDNKSMTKKSDSKPPESESDSSSDICFESCYEHFPESPTNSQTNDLCSQSFVIDTDDMVSAADNSLTSDILGQRFVFDDNSNVVDSDTDMYSDQFNLEEISVKSHEPDSSMTHDSNLISKYESFTNQQSSNSTTSVLHSTCNQLNLSENTLASSKLQTLDSEDTQSQFHLSKNNSSPTSPSTHIASHSLTDVDNSNITHRKHKPSFDSSLNNSVSPKCQAISSSNNNEDTTDIIQCQTLSLREENVLETDNDNNLINNPENKVKFDDVKVTAAITASTSAVECSIKPITTNDGLPRLKSFHMNVL</sequence>
<dbReference type="Proteomes" id="UP000515154">
    <property type="component" value="Linkage group LG2"/>
</dbReference>
<feature type="compositionally biased region" description="Polar residues" evidence="1">
    <location>
        <begin position="206"/>
        <end position="219"/>
    </location>
</feature>
<dbReference type="AlphaFoldDB" id="A0A7E6EMQ6"/>
<feature type="region of interest" description="Disordered" evidence="1">
    <location>
        <begin position="279"/>
        <end position="304"/>
    </location>
</feature>
<organism evidence="2 3">
    <name type="scientific">Octopus sinensis</name>
    <name type="common">East Asian common octopus</name>
    <dbReference type="NCBI Taxonomy" id="2607531"/>
    <lineage>
        <taxon>Eukaryota</taxon>
        <taxon>Metazoa</taxon>
        <taxon>Spiralia</taxon>
        <taxon>Lophotrochozoa</taxon>
        <taxon>Mollusca</taxon>
        <taxon>Cephalopoda</taxon>
        <taxon>Coleoidea</taxon>
        <taxon>Octopodiformes</taxon>
        <taxon>Octopoda</taxon>
        <taxon>Incirrata</taxon>
        <taxon>Octopodidae</taxon>
        <taxon>Octopus</taxon>
    </lineage>
</organism>
<keyword evidence="2" id="KW-1185">Reference proteome</keyword>
<feature type="compositionally biased region" description="Polar residues" evidence="1">
    <location>
        <begin position="743"/>
        <end position="763"/>
    </location>
</feature>
<proteinExistence type="predicted"/>